<accession>A0A239I3W6</accession>
<evidence type="ECO:0000313" key="6">
    <source>
        <dbReference type="EMBL" id="SNS88280.1"/>
    </source>
</evidence>
<dbReference type="RefSeq" id="WP_089220610.1">
    <property type="nucleotide sequence ID" value="NZ_FZOS01000021.1"/>
</dbReference>
<dbReference type="InterPro" id="IPR008258">
    <property type="entry name" value="Transglycosylase_SLT_dom_1"/>
</dbReference>
<feature type="chain" id="PRO_5012624818" evidence="4">
    <location>
        <begin position="26"/>
        <end position="271"/>
    </location>
</feature>
<protein>
    <submittedName>
        <fullName evidence="6">Transglycosylase SLT domain-containing protein</fullName>
    </submittedName>
</protein>
<proteinExistence type="inferred from homology"/>
<comment type="similarity">
    <text evidence="1">Belongs to the transglycosylase Slt family.</text>
</comment>
<evidence type="ECO:0000313" key="7">
    <source>
        <dbReference type="Proteomes" id="UP000198281"/>
    </source>
</evidence>
<evidence type="ECO:0000256" key="2">
    <source>
        <dbReference type="ARBA" id="ARBA00009387"/>
    </source>
</evidence>
<dbReference type="CDD" id="cd00254">
    <property type="entry name" value="LT-like"/>
    <property type="match status" value="1"/>
</dbReference>
<dbReference type="SUPFAM" id="SSF53955">
    <property type="entry name" value="Lysozyme-like"/>
    <property type="match status" value="1"/>
</dbReference>
<dbReference type="Gene3D" id="1.10.530.10">
    <property type="match status" value="1"/>
</dbReference>
<dbReference type="Proteomes" id="UP000198281">
    <property type="component" value="Unassembled WGS sequence"/>
</dbReference>
<gene>
    <name evidence="6" type="ORF">SAMN06295912_12135</name>
</gene>
<comment type="similarity">
    <text evidence="2">Belongs to the virb1 family.</text>
</comment>
<evidence type="ECO:0000256" key="1">
    <source>
        <dbReference type="ARBA" id="ARBA00007734"/>
    </source>
</evidence>
<dbReference type="Pfam" id="PF01464">
    <property type="entry name" value="SLT"/>
    <property type="match status" value="1"/>
</dbReference>
<feature type="domain" description="Transglycosylase SLT" evidence="5">
    <location>
        <begin position="62"/>
        <end position="168"/>
    </location>
</feature>
<reference evidence="7" key="1">
    <citation type="submission" date="2017-06" db="EMBL/GenBank/DDBJ databases">
        <authorList>
            <person name="Varghese N."/>
            <person name="Submissions S."/>
        </authorList>
    </citation>
    <scope>NUCLEOTIDE SEQUENCE [LARGE SCALE GENOMIC DNA]</scope>
    <source>
        <strain evidence="7">LNB2</strain>
    </source>
</reference>
<dbReference type="OrthoDB" id="9801695at2"/>
<sequence>MTRFTRALGTALVAIVACHGSGAEAHTGPPVAPRLVVDPSLDPGAGPHVDPSADPVWRWRPYIAQASHRFGIPEVWIARVIQAESGGQTRLGGRPITSCAGAMGLMQLMPATWASMRDRLKLGDDPHDPRDNILAGTFYLRLLLDRFGFPGLFAAYHAGPTRLAQYLSGAAPLPRATRHYVMRIAGRTIDRHSDRFAADGTGAARSPPIPSDELEAITARLQVPRDDAREMSPPPIFYSLAAPVPHGNASRDMGASPVPSTIDRTSPDARE</sequence>
<feature type="region of interest" description="Disordered" evidence="3">
    <location>
        <begin position="248"/>
        <end position="271"/>
    </location>
</feature>
<dbReference type="PANTHER" id="PTHR37423">
    <property type="entry name" value="SOLUBLE LYTIC MUREIN TRANSGLYCOSYLASE-RELATED"/>
    <property type="match status" value="1"/>
</dbReference>
<dbReference type="AlphaFoldDB" id="A0A239I3W6"/>
<keyword evidence="4" id="KW-0732">Signal</keyword>
<feature type="signal peptide" evidence="4">
    <location>
        <begin position="1"/>
        <end position="25"/>
    </location>
</feature>
<name>A0A239I3W6_9SPHN</name>
<dbReference type="PROSITE" id="PS51257">
    <property type="entry name" value="PROKAR_LIPOPROTEIN"/>
    <property type="match status" value="1"/>
</dbReference>
<dbReference type="InterPro" id="IPR023346">
    <property type="entry name" value="Lysozyme-like_dom_sf"/>
</dbReference>
<organism evidence="6 7">
    <name type="scientific">Edaphosphingomonas laterariae</name>
    <dbReference type="NCBI Taxonomy" id="861865"/>
    <lineage>
        <taxon>Bacteria</taxon>
        <taxon>Pseudomonadati</taxon>
        <taxon>Pseudomonadota</taxon>
        <taxon>Alphaproteobacteria</taxon>
        <taxon>Sphingomonadales</taxon>
        <taxon>Rhizorhabdaceae</taxon>
        <taxon>Edaphosphingomonas</taxon>
    </lineage>
</organism>
<evidence type="ECO:0000256" key="4">
    <source>
        <dbReference type="SAM" id="SignalP"/>
    </source>
</evidence>
<keyword evidence="7" id="KW-1185">Reference proteome</keyword>
<evidence type="ECO:0000259" key="5">
    <source>
        <dbReference type="Pfam" id="PF01464"/>
    </source>
</evidence>
<dbReference type="PANTHER" id="PTHR37423:SF2">
    <property type="entry name" value="MEMBRANE-BOUND LYTIC MUREIN TRANSGLYCOSYLASE C"/>
    <property type="match status" value="1"/>
</dbReference>
<evidence type="ECO:0000256" key="3">
    <source>
        <dbReference type="SAM" id="MobiDB-lite"/>
    </source>
</evidence>
<dbReference type="EMBL" id="FZOS01000021">
    <property type="protein sequence ID" value="SNS88280.1"/>
    <property type="molecule type" value="Genomic_DNA"/>
</dbReference>